<evidence type="ECO:0000313" key="3">
    <source>
        <dbReference type="Proteomes" id="UP001642487"/>
    </source>
</evidence>
<protein>
    <submittedName>
        <fullName evidence="2">Uncharacterized protein</fullName>
    </submittedName>
</protein>
<gene>
    <name evidence="2" type="ORF">CITCOLO1_LOCUS17544</name>
</gene>
<reference evidence="2 3" key="1">
    <citation type="submission" date="2024-03" db="EMBL/GenBank/DDBJ databases">
        <authorList>
            <person name="Gkanogiannis A."/>
            <person name="Becerra Lopez-Lavalle L."/>
        </authorList>
    </citation>
    <scope>NUCLEOTIDE SEQUENCE [LARGE SCALE GENOMIC DNA]</scope>
</reference>
<accession>A0ABP0YY98</accession>
<keyword evidence="1" id="KW-0472">Membrane</keyword>
<keyword evidence="1" id="KW-0812">Transmembrane</keyword>
<dbReference type="EMBL" id="OZ021741">
    <property type="protein sequence ID" value="CAK9325284.1"/>
    <property type="molecule type" value="Genomic_DNA"/>
</dbReference>
<proteinExistence type="predicted"/>
<keyword evidence="3" id="KW-1185">Reference proteome</keyword>
<organism evidence="2 3">
    <name type="scientific">Citrullus colocynthis</name>
    <name type="common">colocynth</name>
    <dbReference type="NCBI Taxonomy" id="252529"/>
    <lineage>
        <taxon>Eukaryota</taxon>
        <taxon>Viridiplantae</taxon>
        <taxon>Streptophyta</taxon>
        <taxon>Embryophyta</taxon>
        <taxon>Tracheophyta</taxon>
        <taxon>Spermatophyta</taxon>
        <taxon>Magnoliopsida</taxon>
        <taxon>eudicotyledons</taxon>
        <taxon>Gunneridae</taxon>
        <taxon>Pentapetalae</taxon>
        <taxon>rosids</taxon>
        <taxon>fabids</taxon>
        <taxon>Cucurbitales</taxon>
        <taxon>Cucurbitaceae</taxon>
        <taxon>Benincaseae</taxon>
        <taxon>Citrullus</taxon>
    </lineage>
</organism>
<evidence type="ECO:0000256" key="1">
    <source>
        <dbReference type="SAM" id="Phobius"/>
    </source>
</evidence>
<evidence type="ECO:0000313" key="2">
    <source>
        <dbReference type="EMBL" id="CAK9325284.1"/>
    </source>
</evidence>
<name>A0ABP0YY98_9ROSI</name>
<sequence>MRNPRFPRVDNLIFHSVGVQFGISQRAVFGLRLVIFKALFYGSAAASMILSTSCLDLKDLISDKNLKKG</sequence>
<dbReference type="Proteomes" id="UP001642487">
    <property type="component" value="Chromosome 7"/>
</dbReference>
<keyword evidence="1" id="KW-1133">Transmembrane helix</keyword>
<feature type="transmembrane region" description="Helical" evidence="1">
    <location>
        <begin position="38"/>
        <end position="57"/>
    </location>
</feature>